<comment type="catalytic activity">
    <reaction evidence="1">
        <text>Endonucleolytic cleavage of RNA, removing extra 3' nucleotides from tRNA precursor, generating 3' termini of tRNAs. A 3'-hydroxy group is left at the tRNA terminus and a 5'-phosphoryl group is left at the trailer molecule.</text>
        <dbReference type="EC" id="3.1.26.11"/>
    </reaction>
</comment>
<name>A0AAD9GH23_BABDI</name>
<dbReference type="Gene3D" id="3.60.15.10">
    <property type="entry name" value="Ribonuclease Z/Hydroxyacylglutathione hydrolase-like"/>
    <property type="match status" value="2"/>
</dbReference>
<organism evidence="12 13">
    <name type="scientific">Babesia divergens</name>
    <dbReference type="NCBI Taxonomy" id="32595"/>
    <lineage>
        <taxon>Eukaryota</taxon>
        <taxon>Sar</taxon>
        <taxon>Alveolata</taxon>
        <taxon>Apicomplexa</taxon>
        <taxon>Aconoidasida</taxon>
        <taxon>Piroplasmida</taxon>
        <taxon>Babesiidae</taxon>
        <taxon>Babesia</taxon>
    </lineage>
</organism>
<evidence type="ECO:0000313" key="13">
    <source>
        <dbReference type="Proteomes" id="UP001195914"/>
    </source>
</evidence>
<evidence type="ECO:0000256" key="5">
    <source>
        <dbReference type="ARBA" id="ARBA00022694"/>
    </source>
</evidence>
<dbReference type="GO" id="GO:1990180">
    <property type="term" value="P:mitochondrial tRNA 3'-end processing"/>
    <property type="evidence" value="ECO:0007669"/>
    <property type="project" value="TreeGrafter"/>
</dbReference>
<dbReference type="CDD" id="cd07718">
    <property type="entry name" value="RNaseZ_ELAC1_ELAC2-C-term-like_MBL-fold"/>
    <property type="match status" value="1"/>
</dbReference>
<evidence type="ECO:0000313" key="12">
    <source>
        <dbReference type="EMBL" id="KAK1938351.1"/>
    </source>
</evidence>
<dbReference type="AlphaFoldDB" id="A0AAD9GH23"/>
<keyword evidence="10" id="KW-0862">Zinc</keyword>
<proteinExistence type="inferred from homology"/>
<keyword evidence="5" id="KW-0819">tRNA processing</keyword>
<protein>
    <recommendedName>
        <fullName evidence="4">ribonuclease Z</fullName>
        <ecNumber evidence="4">3.1.26.11</ecNumber>
    </recommendedName>
</protein>
<keyword evidence="8" id="KW-0255">Endonuclease</keyword>
<evidence type="ECO:0000256" key="6">
    <source>
        <dbReference type="ARBA" id="ARBA00022722"/>
    </source>
</evidence>
<dbReference type="Proteomes" id="UP001195914">
    <property type="component" value="Unassembled WGS sequence"/>
</dbReference>
<dbReference type="InterPro" id="IPR001279">
    <property type="entry name" value="Metallo-B-lactamas"/>
</dbReference>
<gene>
    <name evidence="12" type="ORF">X943_000482</name>
</gene>
<keyword evidence="6" id="KW-0540">Nuclease</keyword>
<dbReference type="GO" id="GO:0005739">
    <property type="term" value="C:mitochondrion"/>
    <property type="evidence" value="ECO:0007669"/>
    <property type="project" value="TreeGrafter"/>
</dbReference>
<reference evidence="12" key="1">
    <citation type="journal article" date="2014" name="Nucleic Acids Res.">
        <title>The evolutionary dynamics of variant antigen genes in Babesia reveal a history of genomic innovation underlying host-parasite interaction.</title>
        <authorList>
            <person name="Jackson A.P."/>
            <person name="Otto T.D."/>
            <person name="Darby A."/>
            <person name="Ramaprasad A."/>
            <person name="Xia D."/>
            <person name="Echaide I.E."/>
            <person name="Farber M."/>
            <person name="Gahlot S."/>
            <person name="Gamble J."/>
            <person name="Gupta D."/>
            <person name="Gupta Y."/>
            <person name="Jackson L."/>
            <person name="Malandrin L."/>
            <person name="Malas T.B."/>
            <person name="Moussa E."/>
            <person name="Nair M."/>
            <person name="Reid A.J."/>
            <person name="Sanders M."/>
            <person name="Sharma J."/>
            <person name="Tracey A."/>
            <person name="Quail M.A."/>
            <person name="Weir W."/>
            <person name="Wastling J.M."/>
            <person name="Hall N."/>
            <person name="Willadsen P."/>
            <person name="Lingelbach K."/>
            <person name="Shiels B."/>
            <person name="Tait A."/>
            <person name="Berriman M."/>
            <person name="Allred D.R."/>
            <person name="Pain A."/>
        </authorList>
    </citation>
    <scope>NUCLEOTIDE SEQUENCE</scope>
    <source>
        <strain evidence="12">1802A</strain>
    </source>
</reference>
<accession>A0AAD9GH23</accession>
<dbReference type="GO" id="GO:0046872">
    <property type="term" value="F:metal ion binding"/>
    <property type="evidence" value="ECO:0007669"/>
    <property type="project" value="UniProtKB-KW"/>
</dbReference>
<dbReference type="Pfam" id="PF12706">
    <property type="entry name" value="Lactamase_B_2"/>
    <property type="match status" value="1"/>
</dbReference>
<evidence type="ECO:0000256" key="8">
    <source>
        <dbReference type="ARBA" id="ARBA00022759"/>
    </source>
</evidence>
<dbReference type="InterPro" id="IPR047151">
    <property type="entry name" value="RNZ2-like"/>
</dbReference>
<comment type="similarity">
    <text evidence="3">Belongs to the RNase Z family.</text>
</comment>
<evidence type="ECO:0000259" key="11">
    <source>
        <dbReference type="Pfam" id="PF12706"/>
    </source>
</evidence>
<dbReference type="InterPro" id="IPR036866">
    <property type="entry name" value="RibonucZ/Hydroxyglut_hydro"/>
</dbReference>
<dbReference type="EC" id="3.1.26.11" evidence="4"/>
<keyword evidence="9" id="KW-0378">Hydrolase</keyword>
<evidence type="ECO:0000256" key="9">
    <source>
        <dbReference type="ARBA" id="ARBA00022801"/>
    </source>
</evidence>
<comment type="caution">
    <text evidence="12">The sequence shown here is derived from an EMBL/GenBank/DDBJ whole genome shotgun (WGS) entry which is preliminary data.</text>
</comment>
<keyword evidence="13" id="KW-1185">Reference proteome</keyword>
<dbReference type="GO" id="GO:0042781">
    <property type="term" value="F:3'-tRNA processing endoribonuclease activity"/>
    <property type="evidence" value="ECO:0007669"/>
    <property type="project" value="UniProtKB-EC"/>
</dbReference>
<dbReference type="EMBL" id="JAHBMH010000024">
    <property type="protein sequence ID" value="KAK1938351.1"/>
    <property type="molecule type" value="Genomic_DNA"/>
</dbReference>
<evidence type="ECO:0000256" key="3">
    <source>
        <dbReference type="ARBA" id="ARBA00007823"/>
    </source>
</evidence>
<dbReference type="SUPFAM" id="SSF56281">
    <property type="entry name" value="Metallo-hydrolase/oxidoreductase"/>
    <property type="match status" value="2"/>
</dbReference>
<reference evidence="12" key="2">
    <citation type="submission" date="2021-05" db="EMBL/GenBank/DDBJ databases">
        <authorList>
            <person name="Pain A."/>
        </authorList>
    </citation>
    <scope>NUCLEOTIDE SEQUENCE</scope>
    <source>
        <strain evidence="12">1802A</strain>
    </source>
</reference>
<dbReference type="PANTHER" id="PTHR12553:SF49">
    <property type="entry name" value="ZINC PHOSPHODIESTERASE ELAC PROTEIN 2"/>
    <property type="match status" value="1"/>
</dbReference>
<comment type="cofactor">
    <cofactor evidence="2">
        <name>Zn(2+)</name>
        <dbReference type="ChEBI" id="CHEBI:29105"/>
    </cofactor>
</comment>
<keyword evidence="7" id="KW-0479">Metal-binding</keyword>
<evidence type="ECO:0000256" key="2">
    <source>
        <dbReference type="ARBA" id="ARBA00001947"/>
    </source>
</evidence>
<feature type="domain" description="Metallo-beta-lactamase" evidence="11">
    <location>
        <begin position="408"/>
        <end position="606"/>
    </location>
</feature>
<evidence type="ECO:0000256" key="4">
    <source>
        <dbReference type="ARBA" id="ARBA00012477"/>
    </source>
</evidence>
<evidence type="ECO:0000256" key="1">
    <source>
        <dbReference type="ARBA" id="ARBA00000402"/>
    </source>
</evidence>
<evidence type="ECO:0000256" key="7">
    <source>
        <dbReference type="ARBA" id="ARBA00022723"/>
    </source>
</evidence>
<dbReference type="PANTHER" id="PTHR12553">
    <property type="entry name" value="ZINC PHOSPHODIESTERASE ELAC PROTEIN 2"/>
    <property type="match status" value="1"/>
</dbReference>
<evidence type="ECO:0000256" key="10">
    <source>
        <dbReference type="ARBA" id="ARBA00022833"/>
    </source>
</evidence>
<sequence>MSYVQHIGWHNLAVPPSLQLVCPGGTYLFNVGEFSQRFRFEHRLSIGRICNILLTDTSTSSVDGLIGFMFALEATAIEKLTVFGPPSTRTILQKINDFYLHPCNYEICAREIVEGEFIELISENGLTIYGSLHKGETTKEHLHIPDASNEAKVSYLLKCEDVTGPFRPEEAIRLGVKKGVAFGILKKGQAVQIEDGTWIQPNQVCGEPMKGKNVLILHDNAIESLQKVHKAIEMCDKLEYVFWMHTTHNYRGVPNILNGITVVQCDMAPPQAELYVALPKQYHRNLVLNSHAPQLYPTLCCKADLSTTADEHCDLKNCSSERMVVLPPLSKYMIHPPNKAQAFEDTTLSRQLLQQLKGAYANSVMPPIEQHLMGGPSITFLGTGCSAPSPMRNVSGMLVHFSDTFAMLLDAGEGTLQQIYLRCDTLGEFIRTICNIKVAFISHSHADHHLGLYSILAFRKKYTRLNNDDTKMVVIAPKRLIEWMEFYNEHISPIDYVPVVSTSGMNYDMVDNSSTLHVELFEVEHITDSLGIKITHNDTGSIVYSGDTRPCDSLIRAAMSCDILIQEATFHDDEHDHALQRCHTTFSEALKLADACKVGTLILTHFSQRYQTIEFEMPEDCDNVIVAHDLLRIPIKAIRHITEPLMTATKAANKIFNEEPS</sequence>